<dbReference type="AlphaFoldDB" id="A0A640VST1"/>
<reference evidence="1 2" key="1">
    <citation type="submission" date="2019-12" db="EMBL/GenBank/DDBJ databases">
        <title>Roseobacter cerasinus sp. nov., isolated from seawater around aquaculture.</title>
        <authorList>
            <person name="Muramatsu S."/>
            <person name="Takabe Y."/>
            <person name="Mori K."/>
            <person name="Takaichi S."/>
            <person name="Hanada S."/>
        </authorList>
    </citation>
    <scope>NUCLEOTIDE SEQUENCE [LARGE SCALE GENOMIC DNA]</scope>
    <source>
        <strain evidence="1 2">AI77</strain>
    </source>
</reference>
<accession>A0A640VST1</accession>
<proteinExistence type="predicted"/>
<protein>
    <submittedName>
        <fullName evidence="1">Uncharacterized protein</fullName>
    </submittedName>
</protein>
<evidence type="ECO:0000313" key="2">
    <source>
        <dbReference type="Proteomes" id="UP000436522"/>
    </source>
</evidence>
<keyword evidence="2" id="KW-1185">Reference proteome</keyword>
<comment type="caution">
    <text evidence="1">The sequence shown here is derived from an EMBL/GenBank/DDBJ whole genome shotgun (WGS) entry which is preliminary data.</text>
</comment>
<name>A0A640VST1_9RHOB</name>
<dbReference type="EMBL" id="BLIV01000002">
    <property type="protein sequence ID" value="GFE49276.1"/>
    <property type="molecule type" value="Genomic_DNA"/>
</dbReference>
<dbReference type="Proteomes" id="UP000436522">
    <property type="component" value="Unassembled WGS sequence"/>
</dbReference>
<gene>
    <name evidence="1" type="ORF">So717_10290</name>
</gene>
<evidence type="ECO:0000313" key="1">
    <source>
        <dbReference type="EMBL" id="GFE49276.1"/>
    </source>
</evidence>
<organism evidence="1 2">
    <name type="scientific">Roseobacter cerasinus</name>
    <dbReference type="NCBI Taxonomy" id="2602289"/>
    <lineage>
        <taxon>Bacteria</taxon>
        <taxon>Pseudomonadati</taxon>
        <taxon>Pseudomonadota</taxon>
        <taxon>Alphaproteobacteria</taxon>
        <taxon>Rhodobacterales</taxon>
        <taxon>Roseobacteraceae</taxon>
        <taxon>Roseobacter</taxon>
    </lineage>
</organism>
<sequence length="61" mass="6475">MTLFEIRLPKGSHRTSWAAPLTPLALAFASLADHANTDTAPATIEGMQIADPQADLTETPT</sequence>
<dbReference type="RefSeq" id="WP_159975156.1">
    <property type="nucleotide sequence ID" value="NZ_BLIV01000002.1"/>
</dbReference>